<feature type="non-terminal residue" evidence="1">
    <location>
        <position position="1"/>
    </location>
</feature>
<name>X1PXT3_9ZZZZ</name>
<accession>X1PXT3</accession>
<dbReference type="EMBL" id="BARV01039682">
    <property type="protein sequence ID" value="GAI47356.1"/>
    <property type="molecule type" value="Genomic_DNA"/>
</dbReference>
<dbReference type="AlphaFoldDB" id="X1PXT3"/>
<protein>
    <submittedName>
        <fullName evidence="1">Uncharacterized protein</fullName>
    </submittedName>
</protein>
<organism evidence="1">
    <name type="scientific">marine sediment metagenome</name>
    <dbReference type="NCBI Taxonomy" id="412755"/>
    <lineage>
        <taxon>unclassified sequences</taxon>
        <taxon>metagenomes</taxon>
        <taxon>ecological metagenomes</taxon>
    </lineage>
</organism>
<reference evidence="1" key="1">
    <citation type="journal article" date="2014" name="Front. Microbiol.">
        <title>High frequency of phylogenetically diverse reductive dehalogenase-homologous genes in deep subseafloor sedimentary metagenomes.</title>
        <authorList>
            <person name="Kawai M."/>
            <person name="Futagami T."/>
            <person name="Toyoda A."/>
            <person name="Takaki Y."/>
            <person name="Nishi S."/>
            <person name="Hori S."/>
            <person name="Arai W."/>
            <person name="Tsubouchi T."/>
            <person name="Morono Y."/>
            <person name="Uchiyama I."/>
            <person name="Ito T."/>
            <person name="Fujiyama A."/>
            <person name="Inagaki F."/>
            <person name="Takami H."/>
        </authorList>
    </citation>
    <scope>NUCLEOTIDE SEQUENCE</scope>
    <source>
        <strain evidence="1">Expedition CK06-06</strain>
    </source>
</reference>
<gene>
    <name evidence="1" type="ORF">S06H3_60739</name>
</gene>
<evidence type="ECO:0000313" key="1">
    <source>
        <dbReference type="EMBL" id="GAI47356.1"/>
    </source>
</evidence>
<sequence>EQEVLPANPSRTYALLINPSAEEVFLGMGIPAIVDRGIPLLTAGSNYEINATNLWLGSIHAVSKAGTPDLLIVEW</sequence>
<proteinExistence type="predicted"/>
<comment type="caution">
    <text evidence="1">The sequence shown here is derived from an EMBL/GenBank/DDBJ whole genome shotgun (WGS) entry which is preliminary data.</text>
</comment>